<dbReference type="Proteomes" id="UP000235786">
    <property type="component" value="Unassembled WGS sequence"/>
</dbReference>
<dbReference type="EMBL" id="KZ613956">
    <property type="protein sequence ID" value="PMD33540.1"/>
    <property type="molecule type" value="Genomic_DNA"/>
</dbReference>
<dbReference type="GO" id="GO:0003677">
    <property type="term" value="F:DNA binding"/>
    <property type="evidence" value="ECO:0007669"/>
    <property type="project" value="UniProtKB-KW"/>
</dbReference>
<evidence type="ECO:0000313" key="7">
    <source>
        <dbReference type="EMBL" id="PMD33540.1"/>
    </source>
</evidence>
<dbReference type="PANTHER" id="PTHR36206">
    <property type="entry name" value="ASPERCRYPTIN BIOSYNTHESIS CLUSTER-SPECIFIC TRANSCRIPTION REGULATOR ATNN-RELATED"/>
    <property type="match status" value="1"/>
</dbReference>
<accession>A0A2J6R4V0</accession>
<keyword evidence="2" id="KW-0862">Zinc</keyword>
<evidence type="ECO:0000256" key="2">
    <source>
        <dbReference type="ARBA" id="ARBA00022833"/>
    </source>
</evidence>
<dbReference type="GO" id="GO:0046872">
    <property type="term" value="F:metal ion binding"/>
    <property type="evidence" value="ECO:0007669"/>
    <property type="project" value="UniProtKB-KW"/>
</dbReference>
<keyword evidence="5" id="KW-0804">Transcription</keyword>
<dbReference type="InterPro" id="IPR052360">
    <property type="entry name" value="Transcr_Regulatory_Proteins"/>
</dbReference>
<evidence type="ECO:0000256" key="3">
    <source>
        <dbReference type="ARBA" id="ARBA00023015"/>
    </source>
</evidence>
<keyword evidence="1" id="KW-0479">Metal-binding</keyword>
<sequence length="297" mass="33763">MIFFWTKLVLQACQHEPFVRHAIVAIGALHKSRLSSPSTRRSKAENESVRDLHREFALLQYNKALNAIRDTISESENGTNPRKVILACLLVVCLENFLGNKYLALSHALAGNRILQDWLVKHPSSLQHKLGISSQASSMIEDELVHAFRKLDLQISSKYDPRQLNEHVVSKRYGRSTIELIPTTFSTLKEAKLFLDLVMRRAQHFVSCALIAPESSALSWPCTLVPPTDTFIATGTNMHSTINIVTDQIRLEQVIYAAEIGTWYRAFQPLFHRLQSTCSTRSRMLYTSFESTILPQR</sequence>
<dbReference type="Pfam" id="PF11951">
    <property type="entry name" value="Fungal_trans_2"/>
    <property type="match status" value="1"/>
</dbReference>
<dbReference type="InterPro" id="IPR021858">
    <property type="entry name" value="Fun_TF"/>
</dbReference>
<keyword evidence="6" id="KW-0539">Nucleus</keyword>
<dbReference type="STRING" id="1149755.A0A2J6R4V0"/>
<evidence type="ECO:0000256" key="4">
    <source>
        <dbReference type="ARBA" id="ARBA00023125"/>
    </source>
</evidence>
<dbReference type="OrthoDB" id="3172332at2759"/>
<evidence type="ECO:0000256" key="1">
    <source>
        <dbReference type="ARBA" id="ARBA00022723"/>
    </source>
</evidence>
<evidence type="ECO:0000313" key="8">
    <source>
        <dbReference type="Proteomes" id="UP000235786"/>
    </source>
</evidence>
<organism evidence="7 8">
    <name type="scientific">Hyaloscypha variabilis (strain UAMH 11265 / GT02V1 / F)</name>
    <name type="common">Meliniomyces variabilis</name>
    <dbReference type="NCBI Taxonomy" id="1149755"/>
    <lineage>
        <taxon>Eukaryota</taxon>
        <taxon>Fungi</taxon>
        <taxon>Dikarya</taxon>
        <taxon>Ascomycota</taxon>
        <taxon>Pezizomycotina</taxon>
        <taxon>Leotiomycetes</taxon>
        <taxon>Helotiales</taxon>
        <taxon>Hyaloscyphaceae</taxon>
        <taxon>Hyaloscypha</taxon>
        <taxon>Hyaloscypha variabilis</taxon>
    </lineage>
</organism>
<proteinExistence type="predicted"/>
<dbReference type="PANTHER" id="PTHR36206:SF4">
    <property type="entry name" value="HYPOTHETICAL CONSERVED PROTEIN (EUROFUNG)-RELATED"/>
    <property type="match status" value="1"/>
</dbReference>
<dbReference type="AlphaFoldDB" id="A0A2J6R4V0"/>
<keyword evidence="8" id="KW-1185">Reference proteome</keyword>
<keyword evidence="4" id="KW-0238">DNA-binding</keyword>
<protein>
    <submittedName>
        <fullName evidence="7">Uncharacterized protein</fullName>
    </submittedName>
</protein>
<name>A0A2J6R4V0_HYAVF</name>
<evidence type="ECO:0000256" key="5">
    <source>
        <dbReference type="ARBA" id="ARBA00023163"/>
    </source>
</evidence>
<reference evidence="7 8" key="1">
    <citation type="submission" date="2016-04" db="EMBL/GenBank/DDBJ databases">
        <title>A degradative enzymes factory behind the ericoid mycorrhizal symbiosis.</title>
        <authorList>
            <consortium name="DOE Joint Genome Institute"/>
            <person name="Martino E."/>
            <person name="Morin E."/>
            <person name="Grelet G."/>
            <person name="Kuo A."/>
            <person name="Kohler A."/>
            <person name="Daghino S."/>
            <person name="Barry K."/>
            <person name="Choi C."/>
            <person name="Cichocki N."/>
            <person name="Clum A."/>
            <person name="Copeland A."/>
            <person name="Hainaut M."/>
            <person name="Haridas S."/>
            <person name="Labutti K."/>
            <person name="Lindquist E."/>
            <person name="Lipzen A."/>
            <person name="Khouja H.-R."/>
            <person name="Murat C."/>
            <person name="Ohm R."/>
            <person name="Olson A."/>
            <person name="Spatafora J."/>
            <person name="Veneault-Fourrey C."/>
            <person name="Henrissat B."/>
            <person name="Grigoriev I."/>
            <person name="Martin F."/>
            <person name="Perotto S."/>
        </authorList>
    </citation>
    <scope>NUCLEOTIDE SEQUENCE [LARGE SCALE GENOMIC DNA]</scope>
    <source>
        <strain evidence="7 8">F</strain>
    </source>
</reference>
<gene>
    <name evidence="7" type="ORF">L207DRAFT_608493</name>
</gene>
<evidence type="ECO:0000256" key="6">
    <source>
        <dbReference type="ARBA" id="ARBA00023242"/>
    </source>
</evidence>
<keyword evidence="3" id="KW-0805">Transcription regulation</keyword>